<comment type="caution">
    <text evidence="1">The sequence shown here is derived from an EMBL/GenBank/DDBJ whole genome shotgun (WGS) entry which is preliminary data.</text>
</comment>
<gene>
    <name evidence="1" type="ORF">EJ419_02120</name>
</gene>
<dbReference type="RefSeq" id="WP_131283279.1">
    <property type="nucleotide sequence ID" value="NZ_RXLP01000008.1"/>
</dbReference>
<organism evidence="1 2">
    <name type="scientific">Alloscardovia theropitheci</name>
    <dbReference type="NCBI Taxonomy" id="2496842"/>
    <lineage>
        <taxon>Bacteria</taxon>
        <taxon>Bacillati</taxon>
        <taxon>Actinomycetota</taxon>
        <taxon>Actinomycetes</taxon>
        <taxon>Bifidobacteriales</taxon>
        <taxon>Bifidobacteriaceae</taxon>
        <taxon>Alloscardovia</taxon>
    </lineage>
</organism>
<evidence type="ECO:0000313" key="1">
    <source>
        <dbReference type="EMBL" id="TCD54652.1"/>
    </source>
</evidence>
<evidence type="ECO:0000313" key="2">
    <source>
        <dbReference type="Proteomes" id="UP000291289"/>
    </source>
</evidence>
<dbReference type="Proteomes" id="UP000291289">
    <property type="component" value="Unassembled WGS sequence"/>
</dbReference>
<keyword evidence="2" id="KW-1185">Reference proteome</keyword>
<proteinExistence type="predicted"/>
<dbReference type="EMBL" id="RXLP01000008">
    <property type="protein sequence ID" value="TCD54652.1"/>
    <property type="molecule type" value="Genomic_DNA"/>
</dbReference>
<reference evidence="1 2" key="1">
    <citation type="submission" date="2018-12" db="EMBL/GenBank/DDBJ databases">
        <title>Alloscrdovia theropitheci sp. nov: a novel taxon from the feces of the bleeding-herat monkey (Theropithecus geleda).</title>
        <authorList>
            <person name="Modesto M."/>
        </authorList>
    </citation>
    <scope>NUCLEOTIDE SEQUENCE [LARGE SCALE GENOMIC DNA]</scope>
    <source>
        <strain evidence="1 2">GLDI4/2</strain>
    </source>
</reference>
<name>A0A4R0QQP6_9BIFI</name>
<dbReference type="AlphaFoldDB" id="A0A4R0QQP6"/>
<sequence>MSDFVVNDAELRKLKTDIQSAKQNLSDMTDIDISAGKIEHPDVEKALSDFLDGVKLHKKNITKGVEVWLPQLITLLIIRIKHILKWQVLSKDQVRKNKYEECPVHVNDSTTME</sequence>
<accession>A0A4R0QQP6</accession>
<protein>
    <submittedName>
        <fullName evidence="1">Uncharacterized protein</fullName>
    </submittedName>
</protein>